<evidence type="ECO:0000313" key="7">
    <source>
        <dbReference type="EMBL" id="EKE29021.1"/>
    </source>
</evidence>
<accession>K2FD21</accession>
<evidence type="ECO:0000259" key="6">
    <source>
        <dbReference type="Pfam" id="PF00155"/>
    </source>
</evidence>
<dbReference type="Gene3D" id="3.40.640.10">
    <property type="entry name" value="Type I PLP-dependent aspartate aminotransferase-like (Major domain)"/>
    <property type="match status" value="1"/>
</dbReference>
<dbReference type="InterPro" id="IPR015421">
    <property type="entry name" value="PyrdxlP-dep_Trfase_major"/>
</dbReference>
<dbReference type="Pfam" id="PF00155">
    <property type="entry name" value="Aminotran_1_2"/>
    <property type="match status" value="1"/>
</dbReference>
<evidence type="ECO:0000256" key="1">
    <source>
        <dbReference type="ARBA" id="ARBA00001933"/>
    </source>
</evidence>
<evidence type="ECO:0000256" key="4">
    <source>
        <dbReference type="ARBA" id="ARBA00022679"/>
    </source>
</evidence>
<name>K2FD21_9BACT</name>
<dbReference type="CDD" id="cd00609">
    <property type="entry name" value="AAT_like"/>
    <property type="match status" value="1"/>
</dbReference>
<comment type="caution">
    <text evidence="7">The sequence shown here is derived from an EMBL/GenBank/DDBJ whole genome shotgun (WGS) entry which is preliminary data.</text>
</comment>
<keyword evidence="5" id="KW-0663">Pyridoxal phosphate</keyword>
<dbReference type="Gene3D" id="3.90.1150.10">
    <property type="entry name" value="Aspartate Aminotransferase, domain 1"/>
    <property type="match status" value="1"/>
</dbReference>
<protein>
    <submittedName>
        <fullName evidence="7">Aminotransferase class I and II</fullName>
    </submittedName>
</protein>
<dbReference type="GO" id="GO:0006520">
    <property type="term" value="P:amino acid metabolic process"/>
    <property type="evidence" value="ECO:0007669"/>
    <property type="project" value="InterPro"/>
</dbReference>
<evidence type="ECO:0000256" key="2">
    <source>
        <dbReference type="ARBA" id="ARBA00007441"/>
    </source>
</evidence>
<dbReference type="PANTHER" id="PTHR46383">
    <property type="entry name" value="ASPARTATE AMINOTRANSFERASE"/>
    <property type="match status" value="1"/>
</dbReference>
<proteinExistence type="inferred from homology"/>
<dbReference type="GO" id="GO:0008483">
    <property type="term" value="F:transaminase activity"/>
    <property type="evidence" value="ECO:0007669"/>
    <property type="project" value="UniProtKB-KW"/>
</dbReference>
<sequence>MSPELSNHLKSTSPSSIRLAQIEFSKRKDNVKAINVAIWNVSLPMHPAMQKRMFSLVSENSPFKDWIVKYTASVWESETQDAFFNILKSSGIDTSSLFCHIVDWWSMAMELVVIWICWEAGIDERPLLVIDAAYTNYASFAQRTGRKIVSVKRKLDVEWNYSFPSEEEINEAIREHDPAWLVIIPYDNPTGHLYKKSDIINLSRICVENNMWIISDEAYRELHYDGSESVSIWKLSDEDVSWIEWRRISIETSSKVWNACWLRIWAIITDNKQFHEQVVAEYTANLCANSIWQYIFGSLAHEKTEDLQNWYKQQKSYYSWIMNAFYEDLKKELPWIIISKPQAALYSVLDFKNITKAWFDSKDFVLFSAQKWSVELWGTSYTLLIAPMDWFYNVKPWEPNPGKTQARVAFVETRENFKLIPNILKRLIEDFEKQI</sequence>
<organism evidence="7">
    <name type="scientific">uncultured bacterium</name>
    <name type="common">gcode 4</name>
    <dbReference type="NCBI Taxonomy" id="1234023"/>
    <lineage>
        <taxon>Bacteria</taxon>
        <taxon>environmental samples</taxon>
    </lineage>
</organism>
<dbReference type="GO" id="GO:0030170">
    <property type="term" value="F:pyridoxal phosphate binding"/>
    <property type="evidence" value="ECO:0007669"/>
    <property type="project" value="InterPro"/>
</dbReference>
<evidence type="ECO:0000256" key="5">
    <source>
        <dbReference type="ARBA" id="ARBA00022898"/>
    </source>
</evidence>
<dbReference type="InterPro" id="IPR004839">
    <property type="entry name" value="Aminotransferase_I/II_large"/>
</dbReference>
<comment type="similarity">
    <text evidence="2">Belongs to the class-I pyridoxal-phosphate-dependent aminotransferase family.</text>
</comment>
<dbReference type="InterPro" id="IPR015422">
    <property type="entry name" value="PyrdxlP-dep_Trfase_small"/>
</dbReference>
<comment type="cofactor">
    <cofactor evidence="1">
        <name>pyridoxal 5'-phosphate</name>
        <dbReference type="ChEBI" id="CHEBI:597326"/>
    </cofactor>
</comment>
<reference evidence="7" key="1">
    <citation type="journal article" date="2012" name="Science">
        <title>Fermentation, hydrogen, and sulfur metabolism in multiple uncultivated bacterial phyla.</title>
        <authorList>
            <person name="Wrighton K.C."/>
            <person name="Thomas B.C."/>
            <person name="Sharon I."/>
            <person name="Miller C.S."/>
            <person name="Castelle C.J."/>
            <person name="VerBerkmoes N.C."/>
            <person name="Wilkins M.J."/>
            <person name="Hettich R.L."/>
            <person name="Lipton M.S."/>
            <person name="Williams K.H."/>
            <person name="Long P.E."/>
            <person name="Banfield J.F."/>
        </authorList>
    </citation>
    <scope>NUCLEOTIDE SEQUENCE [LARGE SCALE GENOMIC DNA]</scope>
</reference>
<keyword evidence="3 7" id="KW-0032">Aminotransferase</keyword>
<feature type="domain" description="Aminotransferase class I/classII large" evidence="6">
    <location>
        <begin position="125"/>
        <end position="356"/>
    </location>
</feature>
<evidence type="ECO:0000256" key="3">
    <source>
        <dbReference type="ARBA" id="ARBA00022576"/>
    </source>
</evidence>
<gene>
    <name evidence="7" type="ORF">ACD_2C00248G0009</name>
</gene>
<dbReference type="EMBL" id="AMFJ01000248">
    <property type="protein sequence ID" value="EKE29021.1"/>
    <property type="molecule type" value="Genomic_DNA"/>
</dbReference>
<keyword evidence="4 7" id="KW-0808">Transferase</keyword>
<dbReference type="AlphaFoldDB" id="K2FD21"/>
<dbReference type="SUPFAM" id="SSF53383">
    <property type="entry name" value="PLP-dependent transferases"/>
    <property type="match status" value="1"/>
</dbReference>
<dbReference type="InterPro" id="IPR015424">
    <property type="entry name" value="PyrdxlP-dep_Trfase"/>
</dbReference>
<dbReference type="PANTHER" id="PTHR46383:SF1">
    <property type="entry name" value="ASPARTATE AMINOTRANSFERASE"/>
    <property type="match status" value="1"/>
</dbReference>
<dbReference type="InterPro" id="IPR050596">
    <property type="entry name" value="AspAT/PAT-like"/>
</dbReference>